<dbReference type="RefSeq" id="WP_324698007.1">
    <property type="nucleotide sequence ID" value="NZ_JAYMYJ010000152.1"/>
</dbReference>
<accession>A0ABU6D2C4</accession>
<comment type="caution">
    <text evidence="1">The sequence shown here is derived from an EMBL/GenBank/DDBJ whole genome shotgun (WGS) entry which is preliminary data.</text>
</comment>
<evidence type="ECO:0000313" key="2">
    <source>
        <dbReference type="Proteomes" id="UP001308005"/>
    </source>
</evidence>
<sequence length="164" mass="17893">MTKPAIVADSGPLISLALIEQLDLLRQLYQQVLVPPAVWHEVTVKGRGLPGAEAVSQLTWLEVRTPEPQVLQPLSILVDPGEAEAIALAQTIADSIVLLDDSQARRVAERFNIPRIGTLGILRRAKKRGLIAAIRPHIEYLKANNIYMADNLVAAVLRDVGEEG</sequence>
<protein>
    <submittedName>
        <fullName evidence="1">DUF3368 domain-containing protein</fullName>
    </submittedName>
</protein>
<name>A0ABU6D2C4_9GAMM</name>
<dbReference type="InterPro" id="IPR021799">
    <property type="entry name" value="PIN-like_prokaryotic"/>
</dbReference>
<dbReference type="PANTHER" id="PTHR39550:SF1">
    <property type="entry name" value="SLL0658 PROTEIN"/>
    <property type="match status" value="1"/>
</dbReference>
<gene>
    <name evidence="1" type="ORF">VSS37_19800</name>
</gene>
<organism evidence="1 2">
    <name type="scientific">Candidatus Thiothrix phosphatis</name>
    <dbReference type="NCBI Taxonomy" id="3112415"/>
    <lineage>
        <taxon>Bacteria</taxon>
        <taxon>Pseudomonadati</taxon>
        <taxon>Pseudomonadota</taxon>
        <taxon>Gammaproteobacteria</taxon>
        <taxon>Thiotrichales</taxon>
        <taxon>Thiotrichaceae</taxon>
        <taxon>Thiothrix</taxon>
    </lineage>
</organism>
<proteinExistence type="predicted"/>
<evidence type="ECO:0000313" key="1">
    <source>
        <dbReference type="EMBL" id="MEB4593231.1"/>
    </source>
</evidence>
<dbReference type="Pfam" id="PF11848">
    <property type="entry name" value="DUF3368"/>
    <property type="match status" value="1"/>
</dbReference>
<reference evidence="2" key="1">
    <citation type="submission" date="2023-07" db="EMBL/GenBank/DDBJ databases">
        <title>The carbon used by Thiothrix.</title>
        <authorList>
            <person name="Chen L."/>
        </authorList>
    </citation>
    <scope>NUCLEOTIDE SEQUENCE [LARGE SCALE GENOMIC DNA]</scope>
</reference>
<dbReference type="EMBL" id="JAYMYJ010000152">
    <property type="protein sequence ID" value="MEB4593231.1"/>
    <property type="molecule type" value="Genomic_DNA"/>
</dbReference>
<keyword evidence="2" id="KW-1185">Reference proteome</keyword>
<dbReference type="PANTHER" id="PTHR39550">
    <property type="entry name" value="SLL0658 PROTEIN"/>
    <property type="match status" value="1"/>
</dbReference>
<dbReference type="Proteomes" id="UP001308005">
    <property type="component" value="Unassembled WGS sequence"/>
</dbReference>
<reference evidence="1 2" key="2">
    <citation type="submission" date="2024-01" db="EMBL/GenBank/DDBJ databases">
        <authorList>
            <person name="Xie X."/>
        </authorList>
    </citation>
    <scope>NUCLEOTIDE SEQUENCE [LARGE SCALE GENOMIC DNA]</scope>
    <source>
        <strain evidence="1">SCUT-1</strain>
    </source>
</reference>